<accession>A0A9D1SF14</accession>
<dbReference type="PROSITE" id="PS50977">
    <property type="entry name" value="HTH_TETR_2"/>
    <property type="match status" value="1"/>
</dbReference>
<dbReference type="EMBL" id="DVNB01000083">
    <property type="protein sequence ID" value="HIU57741.1"/>
    <property type="molecule type" value="Genomic_DNA"/>
</dbReference>
<feature type="domain" description="HTH tetR-type" evidence="3">
    <location>
        <begin position="6"/>
        <end position="66"/>
    </location>
</feature>
<dbReference type="SUPFAM" id="SSF46689">
    <property type="entry name" value="Homeodomain-like"/>
    <property type="match status" value="1"/>
</dbReference>
<evidence type="ECO:0000256" key="1">
    <source>
        <dbReference type="ARBA" id="ARBA00023125"/>
    </source>
</evidence>
<dbReference type="InterPro" id="IPR001647">
    <property type="entry name" value="HTH_TetR"/>
</dbReference>
<comment type="caution">
    <text evidence="4">The sequence shown here is derived from an EMBL/GenBank/DDBJ whole genome shotgun (WGS) entry which is preliminary data.</text>
</comment>
<dbReference type="Proteomes" id="UP000824109">
    <property type="component" value="Unassembled WGS sequence"/>
</dbReference>
<feature type="DNA-binding region" description="H-T-H motif" evidence="2">
    <location>
        <begin position="29"/>
        <end position="48"/>
    </location>
</feature>
<dbReference type="AlphaFoldDB" id="A0A9D1SF14"/>
<dbReference type="GO" id="GO:0003677">
    <property type="term" value="F:DNA binding"/>
    <property type="evidence" value="ECO:0007669"/>
    <property type="project" value="UniProtKB-UniRule"/>
</dbReference>
<dbReference type="InterPro" id="IPR023772">
    <property type="entry name" value="DNA-bd_HTH_TetR-type_CS"/>
</dbReference>
<dbReference type="PROSITE" id="PS01081">
    <property type="entry name" value="HTH_TETR_1"/>
    <property type="match status" value="1"/>
</dbReference>
<evidence type="ECO:0000256" key="2">
    <source>
        <dbReference type="PROSITE-ProRule" id="PRU00335"/>
    </source>
</evidence>
<sequence length="205" mass="23341">MEENENTTLRAITEAAKTEFSEKGFRGASLRNIVKKANVTTGAFYGYFKSKEELFDALVGEQAEHMMNTYIRAQESFAALTPEEQLAGVGGVSGECMDEILEYIYRYPVETKLILCCSEGTKYENFVHEMVEIEAEATHKFNSVLQDLGIESRLLNPKLEHILISGMFAAYFEMIIHDMPYDEARGYLKELRTFYTAGWQSIMGF</sequence>
<proteinExistence type="predicted"/>
<evidence type="ECO:0000313" key="5">
    <source>
        <dbReference type="Proteomes" id="UP000824109"/>
    </source>
</evidence>
<dbReference type="InterPro" id="IPR050624">
    <property type="entry name" value="HTH-type_Tx_Regulator"/>
</dbReference>
<evidence type="ECO:0000259" key="3">
    <source>
        <dbReference type="PROSITE" id="PS50977"/>
    </source>
</evidence>
<dbReference type="Gene3D" id="1.10.357.10">
    <property type="entry name" value="Tetracycline Repressor, domain 2"/>
    <property type="match status" value="1"/>
</dbReference>
<dbReference type="PRINTS" id="PR00455">
    <property type="entry name" value="HTHTETR"/>
</dbReference>
<reference evidence="4" key="2">
    <citation type="journal article" date="2021" name="PeerJ">
        <title>Extensive microbial diversity within the chicken gut microbiome revealed by metagenomics and culture.</title>
        <authorList>
            <person name="Gilroy R."/>
            <person name="Ravi A."/>
            <person name="Getino M."/>
            <person name="Pursley I."/>
            <person name="Horton D.L."/>
            <person name="Alikhan N.F."/>
            <person name="Baker D."/>
            <person name="Gharbi K."/>
            <person name="Hall N."/>
            <person name="Watson M."/>
            <person name="Adriaenssens E.M."/>
            <person name="Foster-Nyarko E."/>
            <person name="Jarju S."/>
            <person name="Secka A."/>
            <person name="Antonio M."/>
            <person name="Oren A."/>
            <person name="Chaudhuri R.R."/>
            <person name="La Ragione R."/>
            <person name="Hildebrand F."/>
            <person name="Pallen M.J."/>
        </authorList>
    </citation>
    <scope>NUCLEOTIDE SEQUENCE</scope>
    <source>
        <strain evidence="4">USAMLcec3-3695</strain>
    </source>
</reference>
<dbReference type="PANTHER" id="PTHR43479:SF11">
    <property type="entry name" value="ACREF_ENVCD OPERON REPRESSOR-RELATED"/>
    <property type="match status" value="1"/>
</dbReference>
<organism evidence="4 5">
    <name type="scientific">Candidatus Ornithomonoglobus merdipullorum</name>
    <dbReference type="NCBI Taxonomy" id="2840895"/>
    <lineage>
        <taxon>Bacteria</taxon>
        <taxon>Bacillati</taxon>
        <taxon>Bacillota</taxon>
        <taxon>Clostridia</taxon>
        <taxon>Candidatus Ornithomonoglobus</taxon>
    </lineage>
</organism>
<name>A0A9D1SF14_9FIRM</name>
<gene>
    <name evidence="4" type="ORF">IAA61_08040</name>
</gene>
<keyword evidence="1 2" id="KW-0238">DNA-binding</keyword>
<dbReference type="PANTHER" id="PTHR43479">
    <property type="entry name" value="ACREF/ENVCD OPERON REPRESSOR-RELATED"/>
    <property type="match status" value="1"/>
</dbReference>
<reference evidence="4" key="1">
    <citation type="submission" date="2020-10" db="EMBL/GenBank/DDBJ databases">
        <authorList>
            <person name="Gilroy R."/>
        </authorList>
    </citation>
    <scope>NUCLEOTIDE SEQUENCE</scope>
    <source>
        <strain evidence="4">USAMLcec3-3695</strain>
    </source>
</reference>
<evidence type="ECO:0000313" key="4">
    <source>
        <dbReference type="EMBL" id="HIU57741.1"/>
    </source>
</evidence>
<dbReference type="Pfam" id="PF00440">
    <property type="entry name" value="TetR_N"/>
    <property type="match status" value="1"/>
</dbReference>
<dbReference type="InterPro" id="IPR009057">
    <property type="entry name" value="Homeodomain-like_sf"/>
</dbReference>
<protein>
    <submittedName>
        <fullName evidence="4">TetR/AcrR family transcriptional regulator</fullName>
    </submittedName>
</protein>